<protein>
    <recommendedName>
        <fullName evidence="5">CUE domain-containing protein</fullName>
    </recommendedName>
</protein>
<dbReference type="OrthoDB" id="10594652at2759"/>
<feature type="transmembrane region" description="Helical" evidence="2">
    <location>
        <begin position="319"/>
        <end position="342"/>
    </location>
</feature>
<sequence>MTHSSPSISLDNVRDRLKRLPFRRFSRPPSPVQATSNKSSFSSSVSTGPSLDALPWTSDPTPLSLDDALSKTTRSVLAPMPALGSITDPTPLHLNSTLAPTREAGEESESDEEEMDFFSLLRTDPIPLARVLREKTSQEDIFRPRPAGSVPPPPKTFTIKELQQFRPDRGSEEQSLSSTTSKEDRSEKSGGFWSIGSKKPREDRNSRRISHLSLRSAKAFLLGHAEGEGRDREPSTTSKVSVVLCYLELDMPRSTSPFGMAGVGKVDLSRIRYGRHEKSSFSLLDLNKMQAPHGAELEGRDSGVAHKDCLKMLRSHPPFFPTLSSVCLLLLVLLLLLLFLVLMDRSSRKTPQHSTSPQYATLSSPTSPLSGSGSSNRFSRFALPPVRFGADVGDELESALGFRGGEEEGAGRAPSALPPSPSQPTPVHSPGRLFEKEDGIMQNKGGEKAVSRLSNYLLPAIQVPGDSDFDRIIDRLHEDSPRESRSPSPHVPDPSQWRDTVYSQADDPIPLPRVFSNSPSADATWPRTARSRGASEESGSQKNKPLFLHPPKGVSSRKGSLPDIISPGNPYSGLAVPLGRGNEGYEWLRDQRISSSRRQTLTFLTQHEELKKMQTGLPNWLATAKISEEPTRMDAKVSSVIPTIGSPSSLQYPGSSPGPPEPHRSTLSPTSPPPPTTSTSISTPPPTSKKTPARKVRAKKPDDSTTKRAQDRLGQNFRNKEAFNRLMGLFPYAPRQQLEDLLDQAGGDELTAVQMYMGEMRKKSNALLQEHS</sequence>
<evidence type="ECO:0008006" key="5">
    <source>
        <dbReference type="Google" id="ProtNLM"/>
    </source>
</evidence>
<evidence type="ECO:0000256" key="1">
    <source>
        <dbReference type="SAM" id="MobiDB-lite"/>
    </source>
</evidence>
<feature type="region of interest" description="Disordered" evidence="1">
    <location>
        <begin position="80"/>
        <end position="116"/>
    </location>
</feature>
<feature type="region of interest" description="Disordered" evidence="1">
    <location>
        <begin position="137"/>
        <end position="209"/>
    </location>
</feature>
<organism evidence="3 4">
    <name type="scientific">Piptocephalis cylindrospora</name>
    <dbReference type="NCBI Taxonomy" id="1907219"/>
    <lineage>
        <taxon>Eukaryota</taxon>
        <taxon>Fungi</taxon>
        <taxon>Fungi incertae sedis</taxon>
        <taxon>Zoopagomycota</taxon>
        <taxon>Zoopagomycotina</taxon>
        <taxon>Zoopagomycetes</taxon>
        <taxon>Zoopagales</taxon>
        <taxon>Piptocephalidaceae</taxon>
        <taxon>Piptocephalis</taxon>
    </lineage>
</organism>
<feature type="compositionally biased region" description="Basic and acidic residues" evidence="1">
    <location>
        <begin position="699"/>
        <end position="711"/>
    </location>
</feature>
<keyword evidence="2" id="KW-0472">Membrane</keyword>
<feature type="compositionally biased region" description="Low complexity" evidence="1">
    <location>
        <begin position="36"/>
        <end position="50"/>
    </location>
</feature>
<keyword evidence="4" id="KW-1185">Reference proteome</keyword>
<feature type="compositionally biased region" description="Low complexity" evidence="1">
    <location>
        <begin position="361"/>
        <end position="375"/>
    </location>
</feature>
<proteinExistence type="predicted"/>
<feature type="compositionally biased region" description="Polar residues" evidence="1">
    <location>
        <begin position="645"/>
        <end position="654"/>
    </location>
</feature>
<evidence type="ECO:0000313" key="4">
    <source>
        <dbReference type="Proteomes" id="UP000267251"/>
    </source>
</evidence>
<dbReference type="EMBL" id="KZ987790">
    <property type="protein sequence ID" value="RKP14797.1"/>
    <property type="molecule type" value="Genomic_DNA"/>
</dbReference>
<accession>A0A4P9Y6U7</accession>
<feature type="region of interest" description="Disordered" evidence="1">
    <location>
        <begin position="348"/>
        <end position="375"/>
    </location>
</feature>
<evidence type="ECO:0000313" key="3">
    <source>
        <dbReference type="EMBL" id="RKP14797.1"/>
    </source>
</evidence>
<keyword evidence="2" id="KW-0812">Transmembrane</keyword>
<feature type="compositionally biased region" description="Acidic residues" evidence="1">
    <location>
        <begin position="106"/>
        <end position="116"/>
    </location>
</feature>
<feature type="region of interest" description="Disordered" evidence="1">
    <location>
        <begin position="20"/>
        <end position="67"/>
    </location>
</feature>
<keyword evidence="2" id="KW-1133">Transmembrane helix</keyword>
<dbReference type="Proteomes" id="UP000267251">
    <property type="component" value="Unassembled WGS sequence"/>
</dbReference>
<dbReference type="AlphaFoldDB" id="A0A4P9Y6U7"/>
<reference evidence="4" key="1">
    <citation type="journal article" date="2018" name="Nat. Microbiol.">
        <title>Leveraging single-cell genomics to expand the fungal tree of life.</title>
        <authorList>
            <person name="Ahrendt S.R."/>
            <person name="Quandt C.A."/>
            <person name="Ciobanu D."/>
            <person name="Clum A."/>
            <person name="Salamov A."/>
            <person name="Andreopoulos B."/>
            <person name="Cheng J.F."/>
            <person name="Woyke T."/>
            <person name="Pelin A."/>
            <person name="Henrissat B."/>
            <person name="Reynolds N.K."/>
            <person name="Benny G.L."/>
            <person name="Smith M.E."/>
            <person name="James T.Y."/>
            <person name="Grigoriev I.V."/>
        </authorList>
    </citation>
    <scope>NUCLEOTIDE SEQUENCE [LARGE SCALE GENOMIC DNA]</scope>
</reference>
<gene>
    <name evidence="3" type="ORF">BJ684DRAFT_14898</name>
</gene>
<evidence type="ECO:0000256" key="2">
    <source>
        <dbReference type="SAM" id="Phobius"/>
    </source>
</evidence>
<name>A0A4P9Y6U7_9FUNG</name>
<feature type="region of interest" description="Disordered" evidence="1">
    <location>
        <begin position="404"/>
        <end position="433"/>
    </location>
</feature>
<feature type="region of interest" description="Disordered" evidence="1">
    <location>
        <begin position="642"/>
        <end position="716"/>
    </location>
</feature>
<feature type="region of interest" description="Disordered" evidence="1">
    <location>
        <begin position="478"/>
        <end position="565"/>
    </location>
</feature>